<sequence>MLELTNKTNKIAAVNHNPQCRLKEFTNSTYFHSYFSHLLYNEPIWKGSAVMSYPINWNLDSIFPGGIDSPQLTARIQTVTDELPQLEAQVAAWSPEDDAPEFTDFKTLWQLFEDISKGLGTTGSFVEMIASADTANLKTGPLLGQLTTLETRFQNINNPLAKKLAAMPQTAFDQLTATGTLAESRFGLSEIRDQAKELLDDKTETMINDLAVDGFTGWSNHYTTLSGSLKFPITQNGETTELSAGQTQNKFEGAPDPKTRKDVFNVWEQVWSDHASLFGETLNHIAGFRLTNYRLHQYPDYLYKPLQYNRMKRATLDQMWQTISANKAPFAAYLTRKAQLTGQSTMQWQDQWAPVVVGDFKPKTYTFDEAAEFIVNNFAKFSPKMAAFAQHAFENGWIEAEDRPGKRAGGYMTSVPDVKESRIFMTFDGSASGVSTIAHELGHAFHSSILKDMPVLRQNYAMNVAETASTFAELIVADATVKAASEPAEKLNLLDAKMANPLAMLLNIHARFLFEDSFYQEREHGIVSVPRLKALMTAAQEKAYAGGLSSFDPMYWADKLHFYFDNPPFYNFPYTFGYLFSSGIYAKAQQSDHFEDDYIALLRDTANMSTEALAKKHLGVDLTQPEFWQQGIDLAAKDAQQFMALSEAYLK</sequence>
<dbReference type="AlphaFoldDB" id="C2JW04"/>
<dbReference type="InterPro" id="IPR001333">
    <property type="entry name" value="Peptidase_M32_Taq"/>
</dbReference>
<name>C2JW04_LACRM</name>
<evidence type="ECO:0000256" key="6">
    <source>
        <dbReference type="RuleBase" id="RU003435"/>
    </source>
</evidence>
<dbReference type="EC" id="3.4.24.-" evidence="9"/>
<dbReference type="NCBIfam" id="TIGR02290">
    <property type="entry name" value="M3_fam_3"/>
    <property type="match status" value="1"/>
</dbReference>
<evidence type="ECO:0000256" key="3">
    <source>
        <dbReference type="ARBA" id="ARBA00022801"/>
    </source>
</evidence>
<gene>
    <name evidence="9" type="ORF">HMPREF0539_1088</name>
</gene>
<reference evidence="9" key="1">
    <citation type="submission" date="2009-01" db="EMBL/GenBank/DDBJ databases">
        <authorList>
            <person name="Qin X."/>
            <person name="Bachman B."/>
            <person name="Battles P."/>
            <person name="Bell A."/>
            <person name="Bess C."/>
            <person name="Bickham C."/>
            <person name="Chaboub L."/>
            <person name="Chen D."/>
            <person name="Coyle M."/>
            <person name="Deiros D.R."/>
            <person name="Dinh H."/>
            <person name="Forbes L."/>
            <person name="Fowler G."/>
            <person name="Francisco L."/>
            <person name="Fu Q."/>
            <person name="Gubbala S."/>
            <person name="Hale W."/>
            <person name="Han Y."/>
            <person name="Hemphill L."/>
            <person name="Highlander S.K."/>
            <person name="Hirani K."/>
            <person name="Hogues M."/>
            <person name="Jackson L."/>
            <person name="Jakkamsetti A."/>
            <person name="Javaid M."/>
            <person name="Jiang H."/>
            <person name="Korchina V."/>
            <person name="Kovar C."/>
            <person name="Lara F."/>
            <person name="Lee S."/>
            <person name="Mata R."/>
            <person name="Mathew T."/>
            <person name="Moen C."/>
            <person name="Morales K."/>
            <person name="Munidasa M."/>
            <person name="Nazareth L."/>
            <person name="Ngo R."/>
            <person name="Nguyen L."/>
            <person name="Okwuonu G."/>
            <person name="Ongeri F."/>
            <person name="Patil S."/>
            <person name="Petrosino J."/>
            <person name="Pham C."/>
            <person name="Pham P."/>
            <person name="Pu L.-L."/>
            <person name="Puazo M."/>
            <person name="Raj R."/>
            <person name="Reid J."/>
            <person name="Rouhana J."/>
            <person name="Saada N."/>
            <person name="Shang Y."/>
            <person name="Simmons D."/>
            <person name="Thornton R."/>
            <person name="Warren J."/>
            <person name="Weissenberger G."/>
            <person name="Zhang J."/>
            <person name="Zhang L."/>
            <person name="Zhou C."/>
            <person name="Zhu D."/>
            <person name="Muzny D."/>
            <person name="Worley K."/>
            <person name="Gibbs R."/>
        </authorList>
    </citation>
    <scope>NUCLEOTIDE SEQUENCE [LARGE SCALE GENOMIC DNA]</scope>
    <source>
        <strain evidence="9">LMS2-1</strain>
    </source>
</reference>
<dbReference type="Pfam" id="PF01432">
    <property type="entry name" value="Peptidase_M3"/>
    <property type="match status" value="1"/>
</dbReference>
<dbReference type="EMBL" id="ACIZ01000048">
    <property type="protein sequence ID" value="EEN80749.1"/>
    <property type="molecule type" value="Genomic_DNA"/>
</dbReference>
<dbReference type="InterPro" id="IPR034006">
    <property type="entry name" value="M3B_PepF_2"/>
</dbReference>
<protein>
    <submittedName>
        <fullName evidence="9">Oligoendopeptidase, pepF/M3 family</fullName>
        <ecNumber evidence="9">3.4.24.-</ecNumber>
    </submittedName>
</protein>
<keyword evidence="4 6" id="KW-0862">Zinc</keyword>
<keyword evidence="3 6" id="KW-0378">Hydrolase</keyword>
<comment type="similarity">
    <text evidence="6">Belongs to the peptidase M3 family.</text>
</comment>
<dbReference type="Gene3D" id="1.20.140.70">
    <property type="entry name" value="Oligopeptidase f, N-terminal domain"/>
    <property type="match status" value="1"/>
</dbReference>
<feature type="domain" description="Oligopeptidase F N-terminal" evidence="8">
    <location>
        <begin position="164"/>
        <end position="231"/>
    </location>
</feature>
<dbReference type="HOGENOM" id="CLU_021290_3_1_9"/>
<comment type="caution">
    <text evidence="9">The sequence shown here is derived from an EMBL/GenBank/DDBJ whole genome shotgun (WGS) entry which is preliminary data.</text>
</comment>
<evidence type="ECO:0000256" key="1">
    <source>
        <dbReference type="ARBA" id="ARBA00022670"/>
    </source>
</evidence>
<keyword evidence="1 6" id="KW-0645">Protease</keyword>
<dbReference type="CDD" id="cd09607">
    <property type="entry name" value="M3B_PepF"/>
    <property type="match status" value="1"/>
</dbReference>
<organism evidence="9 10">
    <name type="scientific">Lacticaseibacillus rhamnosus (strain LMS2-1)</name>
    <dbReference type="NCBI Taxonomy" id="525361"/>
    <lineage>
        <taxon>Bacteria</taxon>
        <taxon>Bacillati</taxon>
        <taxon>Bacillota</taxon>
        <taxon>Bacilli</taxon>
        <taxon>Lactobacillales</taxon>
        <taxon>Lactobacillaceae</taxon>
        <taxon>Lacticaseibacillus</taxon>
    </lineage>
</organism>
<evidence type="ECO:0000313" key="9">
    <source>
        <dbReference type="EMBL" id="EEN80749.1"/>
    </source>
</evidence>
<evidence type="ECO:0000256" key="4">
    <source>
        <dbReference type="ARBA" id="ARBA00022833"/>
    </source>
</evidence>
<dbReference type="Gene3D" id="1.10.1370.20">
    <property type="entry name" value="Oligoendopeptidase f, C-terminal domain"/>
    <property type="match status" value="1"/>
</dbReference>
<dbReference type="GO" id="GO:0004181">
    <property type="term" value="F:metallocarboxypeptidase activity"/>
    <property type="evidence" value="ECO:0007669"/>
    <property type="project" value="InterPro"/>
</dbReference>
<evidence type="ECO:0000259" key="8">
    <source>
        <dbReference type="Pfam" id="PF08439"/>
    </source>
</evidence>
<evidence type="ECO:0000256" key="2">
    <source>
        <dbReference type="ARBA" id="ARBA00022723"/>
    </source>
</evidence>
<dbReference type="SUPFAM" id="SSF55486">
    <property type="entry name" value="Metalloproteases ('zincins'), catalytic domain"/>
    <property type="match status" value="1"/>
</dbReference>
<feature type="domain" description="Peptidase M3A/M3B catalytic" evidence="7">
    <location>
        <begin position="254"/>
        <end position="631"/>
    </location>
</feature>
<keyword evidence="10" id="KW-1185">Reference proteome</keyword>
<dbReference type="InterPro" id="IPR011977">
    <property type="entry name" value="Pept_M3B_clade3"/>
</dbReference>
<dbReference type="GO" id="GO:0004222">
    <property type="term" value="F:metalloendopeptidase activity"/>
    <property type="evidence" value="ECO:0007669"/>
    <property type="project" value="InterPro"/>
</dbReference>
<dbReference type="Proteomes" id="UP000004525">
    <property type="component" value="Unassembled WGS sequence"/>
</dbReference>
<dbReference type="InterPro" id="IPR013647">
    <property type="entry name" value="OligopepF_N_dom"/>
</dbReference>
<dbReference type="InterPro" id="IPR001567">
    <property type="entry name" value="Pept_M3A_M3B_dom"/>
</dbReference>
<dbReference type="GO" id="GO:0006508">
    <property type="term" value="P:proteolysis"/>
    <property type="evidence" value="ECO:0007669"/>
    <property type="project" value="UniProtKB-KW"/>
</dbReference>
<dbReference type="MEROPS" id="M03.A08"/>
<proteinExistence type="inferred from homology"/>
<evidence type="ECO:0000259" key="7">
    <source>
        <dbReference type="Pfam" id="PF01432"/>
    </source>
</evidence>
<comment type="cofactor">
    <cofactor evidence="6">
        <name>Zn(2+)</name>
        <dbReference type="ChEBI" id="CHEBI:29105"/>
    </cofactor>
    <text evidence="6">Binds 1 zinc ion.</text>
</comment>
<accession>C2JW04</accession>
<dbReference type="PANTHER" id="PTHR34217:SF1">
    <property type="entry name" value="CARBOXYPEPTIDASE 1"/>
    <property type="match status" value="1"/>
</dbReference>
<dbReference type="GO" id="GO:0046872">
    <property type="term" value="F:metal ion binding"/>
    <property type="evidence" value="ECO:0007669"/>
    <property type="project" value="UniProtKB-UniRule"/>
</dbReference>
<dbReference type="Pfam" id="PF08439">
    <property type="entry name" value="Peptidase_M3_N"/>
    <property type="match status" value="1"/>
</dbReference>
<keyword evidence="5 6" id="KW-0482">Metalloprotease</keyword>
<evidence type="ECO:0000256" key="5">
    <source>
        <dbReference type="ARBA" id="ARBA00023049"/>
    </source>
</evidence>
<evidence type="ECO:0000313" key="10">
    <source>
        <dbReference type="Proteomes" id="UP000004525"/>
    </source>
</evidence>
<dbReference type="InterPro" id="IPR042088">
    <property type="entry name" value="OligoPept_F_C"/>
</dbReference>
<dbReference type="PANTHER" id="PTHR34217">
    <property type="entry name" value="METAL-DEPENDENT CARBOXYPEPTIDASE"/>
    <property type="match status" value="1"/>
</dbReference>
<keyword evidence="2 6" id="KW-0479">Metal-binding</keyword>